<gene>
    <name evidence="2" type="primary">rsfS</name>
    <name evidence="3" type="ORF">JBKA6_0076</name>
</gene>
<dbReference type="Proteomes" id="UP000243197">
    <property type="component" value="Chromosome"/>
</dbReference>
<evidence type="ECO:0000313" key="3">
    <source>
        <dbReference type="EMBL" id="BAV94089.1"/>
    </source>
</evidence>
<dbReference type="GO" id="GO:0017148">
    <property type="term" value="P:negative regulation of translation"/>
    <property type="evidence" value="ECO:0007669"/>
    <property type="project" value="UniProtKB-UniRule"/>
</dbReference>
<keyword evidence="2" id="KW-0810">Translation regulation</keyword>
<comment type="similarity">
    <text evidence="1 2">Belongs to the Iojap/RsfS family.</text>
</comment>
<dbReference type="GO" id="GO:0090071">
    <property type="term" value="P:negative regulation of ribosome biogenesis"/>
    <property type="evidence" value="ECO:0007669"/>
    <property type="project" value="UniProtKB-UniRule"/>
</dbReference>
<dbReference type="KEGG" id="ise:JBKA6_0076"/>
<dbReference type="OrthoDB" id="9793681at2"/>
<evidence type="ECO:0000313" key="4">
    <source>
        <dbReference type="Proteomes" id="UP000243197"/>
    </source>
</evidence>
<dbReference type="SUPFAM" id="SSF81301">
    <property type="entry name" value="Nucleotidyltransferase"/>
    <property type="match status" value="1"/>
</dbReference>
<comment type="subcellular location">
    <subcellularLocation>
        <location evidence="2">Cytoplasm</location>
    </subcellularLocation>
</comment>
<evidence type="ECO:0000256" key="2">
    <source>
        <dbReference type="HAMAP-Rule" id="MF_01477"/>
    </source>
</evidence>
<dbReference type="NCBIfam" id="TIGR00090">
    <property type="entry name" value="rsfS_iojap_ybeB"/>
    <property type="match status" value="1"/>
</dbReference>
<dbReference type="PANTHER" id="PTHR21043:SF0">
    <property type="entry name" value="MITOCHONDRIAL ASSEMBLY OF RIBOSOMAL LARGE SUBUNIT PROTEIN 1"/>
    <property type="match status" value="1"/>
</dbReference>
<dbReference type="Pfam" id="PF02410">
    <property type="entry name" value="RsfS"/>
    <property type="match status" value="1"/>
</dbReference>
<dbReference type="GO" id="GO:0042256">
    <property type="term" value="P:cytosolic ribosome assembly"/>
    <property type="evidence" value="ECO:0007669"/>
    <property type="project" value="UniProtKB-UniRule"/>
</dbReference>
<protein>
    <recommendedName>
        <fullName evidence="2">Ribosomal silencing factor RsfS</fullName>
    </recommendedName>
</protein>
<dbReference type="InterPro" id="IPR004394">
    <property type="entry name" value="Iojap/RsfS/C7orf30"/>
</dbReference>
<name>A0A1J1DW50_9FLAO</name>
<dbReference type="HAMAP" id="MF_01477">
    <property type="entry name" value="Iojap_RsfS"/>
    <property type="match status" value="1"/>
</dbReference>
<dbReference type="PANTHER" id="PTHR21043">
    <property type="entry name" value="IOJAP SUPERFAMILY ORTHOLOG"/>
    <property type="match status" value="1"/>
</dbReference>
<evidence type="ECO:0000256" key="1">
    <source>
        <dbReference type="ARBA" id="ARBA00010574"/>
    </source>
</evidence>
<dbReference type="RefSeq" id="WP_096684667.1">
    <property type="nucleotide sequence ID" value="NZ_AP014564.1"/>
</dbReference>
<comment type="subunit">
    <text evidence="2">Interacts with ribosomal protein uL14 (rplN).</text>
</comment>
<keyword evidence="2" id="KW-0963">Cytoplasm</keyword>
<dbReference type="GO" id="GO:0005737">
    <property type="term" value="C:cytoplasm"/>
    <property type="evidence" value="ECO:0007669"/>
    <property type="project" value="UniProtKB-SubCell"/>
</dbReference>
<dbReference type="AlphaFoldDB" id="A0A1J1DW50"/>
<dbReference type="GO" id="GO:0043023">
    <property type="term" value="F:ribosomal large subunit binding"/>
    <property type="evidence" value="ECO:0007669"/>
    <property type="project" value="TreeGrafter"/>
</dbReference>
<dbReference type="InterPro" id="IPR043519">
    <property type="entry name" value="NT_sf"/>
</dbReference>
<dbReference type="EMBL" id="AP014564">
    <property type="protein sequence ID" value="BAV94089.1"/>
    <property type="molecule type" value="Genomic_DNA"/>
</dbReference>
<sequence length="121" mass="13589">MTESLAKPDNIIKEITEAIVDSKGVDINLMDIRKVDGSVCDYFIVCQGSSNVHVSSIASNVERKVSKSSKEKPFSVEGLSNSQWVILDYVNVVVHIFQEPYRAFYDIENLWGNRESESIST</sequence>
<reference evidence="3 4" key="1">
    <citation type="submission" date="2014-03" db="EMBL/GenBank/DDBJ databases">
        <title>complete genome sequence of Flavobacteriaceae bacterium JBKA-6.</title>
        <authorList>
            <person name="Takano T."/>
            <person name="Nakamura Y."/>
            <person name="Takuma S."/>
            <person name="Yasuike M."/>
            <person name="Matsuyama T."/>
            <person name="Sakai T."/>
            <person name="Fujiwara A."/>
            <person name="Kimoto K."/>
            <person name="Fukuda Y."/>
            <person name="Kondo H."/>
            <person name="Hirono I."/>
            <person name="Nakayasu C."/>
        </authorList>
    </citation>
    <scope>NUCLEOTIDE SEQUENCE [LARGE SCALE GENOMIC DNA]</scope>
    <source>
        <strain evidence="3 4">JBKA-6</strain>
    </source>
</reference>
<keyword evidence="4" id="KW-1185">Reference proteome</keyword>
<proteinExistence type="inferred from homology"/>
<keyword evidence="2" id="KW-0678">Repressor</keyword>
<comment type="function">
    <text evidence="2">Functions as a ribosomal silencing factor. Interacts with ribosomal protein uL14 (rplN), blocking formation of intersubunit bridge B8. Prevents association of the 30S and 50S ribosomal subunits and the formation of functional ribosomes, thus repressing translation.</text>
</comment>
<accession>A0A1J1DW50</accession>
<dbReference type="Gene3D" id="3.30.460.10">
    <property type="entry name" value="Beta Polymerase, domain 2"/>
    <property type="match status" value="1"/>
</dbReference>
<organism evidence="3 4">
    <name type="scientific">Ichthyobacterium seriolicida</name>
    <dbReference type="NCBI Taxonomy" id="242600"/>
    <lineage>
        <taxon>Bacteria</taxon>
        <taxon>Pseudomonadati</taxon>
        <taxon>Bacteroidota</taxon>
        <taxon>Flavobacteriia</taxon>
        <taxon>Flavobacteriales</taxon>
        <taxon>Ichthyobacteriaceae</taxon>
        <taxon>Ichthyobacterium</taxon>
    </lineage>
</organism>